<evidence type="ECO:0000256" key="1">
    <source>
        <dbReference type="SAM" id="MobiDB-lite"/>
    </source>
</evidence>
<dbReference type="Proteomes" id="UP000322524">
    <property type="component" value="Unassembled WGS sequence"/>
</dbReference>
<accession>A0A5D4SFB3</accession>
<organism evidence="2 3">
    <name type="scientific">Sutcliffiella horikoshii</name>
    <dbReference type="NCBI Taxonomy" id="79883"/>
    <lineage>
        <taxon>Bacteria</taxon>
        <taxon>Bacillati</taxon>
        <taxon>Bacillota</taxon>
        <taxon>Bacilli</taxon>
        <taxon>Bacillales</taxon>
        <taxon>Bacillaceae</taxon>
        <taxon>Sutcliffiella</taxon>
    </lineage>
</organism>
<dbReference type="RefSeq" id="WP_148990192.1">
    <property type="nucleotide sequence ID" value="NZ_VTEV01000015.1"/>
</dbReference>
<feature type="region of interest" description="Disordered" evidence="1">
    <location>
        <begin position="83"/>
        <end position="108"/>
    </location>
</feature>
<sequence length="108" mass="12423">MKGLTLGPPVMTEVYRATNYVVYDMQCLTQLLSMEGLEDDTKASINATIRYLAEELQQEKRHGCQDSEVVVCDTGEVFRVSDEEVPGKKDEVQESENEKWSKWEETRE</sequence>
<gene>
    <name evidence="2" type="ORF">FZC76_21690</name>
</gene>
<comment type="caution">
    <text evidence="2">The sequence shown here is derived from an EMBL/GenBank/DDBJ whole genome shotgun (WGS) entry which is preliminary data.</text>
</comment>
<protein>
    <submittedName>
        <fullName evidence="2">Uncharacterized protein</fullName>
    </submittedName>
</protein>
<proteinExistence type="predicted"/>
<dbReference type="EMBL" id="VTEV01000015">
    <property type="protein sequence ID" value="TYS60486.1"/>
    <property type="molecule type" value="Genomic_DNA"/>
</dbReference>
<name>A0A5D4SFB3_9BACI</name>
<reference evidence="2 3" key="1">
    <citation type="submission" date="2019-08" db="EMBL/GenBank/DDBJ databases">
        <title>Bacillus genomes from the desert of Cuatro Cienegas, Coahuila.</title>
        <authorList>
            <person name="Olmedo-Alvarez G."/>
        </authorList>
    </citation>
    <scope>NUCLEOTIDE SEQUENCE [LARGE SCALE GENOMIC DNA]</scope>
    <source>
        <strain evidence="2 3">CH28_1T</strain>
    </source>
</reference>
<dbReference type="AlphaFoldDB" id="A0A5D4SFB3"/>
<evidence type="ECO:0000313" key="2">
    <source>
        <dbReference type="EMBL" id="TYS60486.1"/>
    </source>
</evidence>
<evidence type="ECO:0000313" key="3">
    <source>
        <dbReference type="Proteomes" id="UP000322524"/>
    </source>
</evidence>